<comment type="caution">
    <text evidence="2">The sequence shown here is derived from an EMBL/GenBank/DDBJ whole genome shotgun (WGS) entry which is preliminary data.</text>
</comment>
<evidence type="ECO:0000259" key="1">
    <source>
        <dbReference type="Pfam" id="PF08241"/>
    </source>
</evidence>
<gene>
    <name evidence="2" type="ORF">H8E29_15265</name>
</gene>
<evidence type="ECO:0000313" key="3">
    <source>
        <dbReference type="Proteomes" id="UP000614469"/>
    </source>
</evidence>
<feature type="domain" description="Methyltransferase type 11" evidence="1">
    <location>
        <begin position="59"/>
        <end position="153"/>
    </location>
</feature>
<dbReference type="PANTHER" id="PTHR42912:SF80">
    <property type="entry name" value="METHYLTRANSFERASE DOMAIN-CONTAINING PROTEIN"/>
    <property type="match status" value="1"/>
</dbReference>
<dbReference type="AlphaFoldDB" id="A0A8J6NKK4"/>
<dbReference type="InterPro" id="IPR013216">
    <property type="entry name" value="Methyltransf_11"/>
</dbReference>
<dbReference type="InterPro" id="IPR029063">
    <property type="entry name" value="SAM-dependent_MTases_sf"/>
</dbReference>
<name>A0A8J6NKK4_9CHLR</name>
<accession>A0A8J6NKK4</accession>
<dbReference type="SUPFAM" id="SSF53335">
    <property type="entry name" value="S-adenosyl-L-methionine-dependent methyltransferases"/>
    <property type="match status" value="1"/>
</dbReference>
<dbReference type="GO" id="GO:0032259">
    <property type="term" value="P:methylation"/>
    <property type="evidence" value="ECO:0007669"/>
    <property type="project" value="UniProtKB-KW"/>
</dbReference>
<dbReference type="EMBL" id="JACNJN010000178">
    <property type="protein sequence ID" value="MBC8336620.1"/>
    <property type="molecule type" value="Genomic_DNA"/>
</dbReference>
<reference evidence="2 3" key="1">
    <citation type="submission" date="2020-08" db="EMBL/GenBank/DDBJ databases">
        <title>Bridging the membrane lipid divide: bacteria of the FCB group superphylum have the potential to synthesize archaeal ether lipids.</title>
        <authorList>
            <person name="Villanueva L."/>
            <person name="Von Meijenfeldt F.A.B."/>
            <person name="Westbye A.B."/>
            <person name="Yadav S."/>
            <person name="Hopmans E.C."/>
            <person name="Dutilh B.E."/>
            <person name="Sinninghe Damste J.S."/>
        </authorList>
    </citation>
    <scope>NUCLEOTIDE SEQUENCE [LARGE SCALE GENOMIC DNA]</scope>
    <source>
        <strain evidence="2">NIOZ-UU36</strain>
    </source>
</reference>
<evidence type="ECO:0000313" key="2">
    <source>
        <dbReference type="EMBL" id="MBC8336620.1"/>
    </source>
</evidence>
<dbReference type="Proteomes" id="UP000614469">
    <property type="component" value="Unassembled WGS sequence"/>
</dbReference>
<sequence>MQQEAIYVSEPENKEEFTKDFNKFYTVFARMYDLATKIFPFWRRWLKTTIPHIQGPKVLEVSFGTGYLLTQYADRFETYGIDYNEKFVEMLQKKLEQRGQKANIRQGDVQNLPYEDEFFDSIVNTMAFSAYPDGFKAMSEMHRVLKSDGMLVMVDIDYPHSRKGVGMLATKAWIAMGDIIRDMGPIFRQFNFEFTDEEIGGFGSVHLFIAKKC</sequence>
<keyword evidence="2" id="KW-0489">Methyltransferase</keyword>
<organism evidence="2 3">
    <name type="scientific">Candidatus Desulfolinea nitratireducens</name>
    <dbReference type="NCBI Taxonomy" id="2841698"/>
    <lineage>
        <taxon>Bacteria</taxon>
        <taxon>Bacillati</taxon>
        <taxon>Chloroflexota</taxon>
        <taxon>Anaerolineae</taxon>
        <taxon>Anaerolineales</taxon>
        <taxon>Anaerolineales incertae sedis</taxon>
        <taxon>Candidatus Desulfolinea</taxon>
    </lineage>
</organism>
<dbReference type="InterPro" id="IPR050508">
    <property type="entry name" value="Methyltransf_Superfamily"/>
</dbReference>
<dbReference type="PANTHER" id="PTHR42912">
    <property type="entry name" value="METHYLTRANSFERASE"/>
    <property type="match status" value="1"/>
</dbReference>
<dbReference type="Pfam" id="PF08241">
    <property type="entry name" value="Methyltransf_11"/>
    <property type="match status" value="1"/>
</dbReference>
<keyword evidence="2" id="KW-0808">Transferase</keyword>
<dbReference type="CDD" id="cd02440">
    <property type="entry name" value="AdoMet_MTases"/>
    <property type="match status" value="1"/>
</dbReference>
<protein>
    <submittedName>
        <fullName evidence="2">Class I SAM-dependent methyltransferase</fullName>
    </submittedName>
</protein>
<proteinExistence type="predicted"/>
<dbReference type="GO" id="GO:0008757">
    <property type="term" value="F:S-adenosylmethionine-dependent methyltransferase activity"/>
    <property type="evidence" value="ECO:0007669"/>
    <property type="project" value="InterPro"/>
</dbReference>
<dbReference type="Gene3D" id="3.40.50.150">
    <property type="entry name" value="Vaccinia Virus protein VP39"/>
    <property type="match status" value="1"/>
</dbReference>